<name>A0AAD5ISI7_ACENE</name>
<reference evidence="1" key="2">
    <citation type="submission" date="2023-02" db="EMBL/GenBank/DDBJ databases">
        <authorList>
            <person name="Swenson N.G."/>
            <person name="Wegrzyn J.L."/>
            <person name="Mcevoy S.L."/>
        </authorList>
    </citation>
    <scope>NUCLEOTIDE SEQUENCE</scope>
    <source>
        <strain evidence="1">91603</strain>
        <tissue evidence="1">Leaf</tissue>
    </source>
</reference>
<dbReference type="EMBL" id="JAJSOW010000102">
    <property type="protein sequence ID" value="KAI9176513.1"/>
    <property type="molecule type" value="Genomic_DNA"/>
</dbReference>
<dbReference type="Proteomes" id="UP001064489">
    <property type="component" value="Chromosome 5"/>
</dbReference>
<comment type="caution">
    <text evidence="1">The sequence shown here is derived from an EMBL/GenBank/DDBJ whole genome shotgun (WGS) entry which is preliminary data.</text>
</comment>
<dbReference type="AlphaFoldDB" id="A0AAD5ISI7"/>
<gene>
    <name evidence="1" type="ORF">LWI28_003752</name>
</gene>
<reference evidence="1" key="1">
    <citation type="journal article" date="2022" name="Plant J.">
        <title>Strategies of tolerance reflected in two North American maple genomes.</title>
        <authorList>
            <person name="McEvoy S.L."/>
            <person name="Sezen U.U."/>
            <person name="Trouern-Trend A."/>
            <person name="McMahon S.M."/>
            <person name="Schaberg P.G."/>
            <person name="Yang J."/>
            <person name="Wegrzyn J.L."/>
            <person name="Swenson N.G."/>
        </authorList>
    </citation>
    <scope>NUCLEOTIDE SEQUENCE</scope>
    <source>
        <strain evidence="1">91603</strain>
    </source>
</reference>
<protein>
    <submittedName>
        <fullName evidence="1">Uncharacterized protein</fullName>
    </submittedName>
</protein>
<keyword evidence="2" id="KW-1185">Reference proteome</keyword>
<evidence type="ECO:0000313" key="2">
    <source>
        <dbReference type="Proteomes" id="UP001064489"/>
    </source>
</evidence>
<accession>A0AAD5ISI7</accession>
<proteinExistence type="predicted"/>
<sequence length="133" mass="15012">MLQITMKCREDGSFLHLKLDGFRLYVCRILVAVPEEVEFLDLVLVEYAKESFSVKVHEDGEVSPEWIWDKLGLPLLDGHPNKGISPLPVTVSLQVKETASRKLVSFGKDGRERGCDMAHREVEDTIDGVEWSG</sequence>
<organism evidence="1 2">
    <name type="scientific">Acer negundo</name>
    <name type="common">Box elder</name>
    <dbReference type="NCBI Taxonomy" id="4023"/>
    <lineage>
        <taxon>Eukaryota</taxon>
        <taxon>Viridiplantae</taxon>
        <taxon>Streptophyta</taxon>
        <taxon>Embryophyta</taxon>
        <taxon>Tracheophyta</taxon>
        <taxon>Spermatophyta</taxon>
        <taxon>Magnoliopsida</taxon>
        <taxon>eudicotyledons</taxon>
        <taxon>Gunneridae</taxon>
        <taxon>Pentapetalae</taxon>
        <taxon>rosids</taxon>
        <taxon>malvids</taxon>
        <taxon>Sapindales</taxon>
        <taxon>Sapindaceae</taxon>
        <taxon>Hippocastanoideae</taxon>
        <taxon>Acereae</taxon>
        <taxon>Acer</taxon>
    </lineage>
</organism>
<evidence type="ECO:0000313" key="1">
    <source>
        <dbReference type="EMBL" id="KAI9176513.1"/>
    </source>
</evidence>